<comment type="subunit">
    <text evidence="7">Homodimer.</text>
</comment>
<reference evidence="10" key="1">
    <citation type="submission" date="2024-06" db="EMBL/GenBank/DDBJ databases">
        <title>Complete genome of Salinicola endophyticus HNIBRBA4755.</title>
        <authorList>
            <person name="Shin S.Y."/>
            <person name="Kang H."/>
            <person name="Song J."/>
        </authorList>
    </citation>
    <scope>NUCLEOTIDE SEQUENCE</scope>
    <source>
        <strain evidence="10">HNIBRBA4755</strain>
    </source>
</reference>
<evidence type="ECO:0000256" key="7">
    <source>
        <dbReference type="HAMAP-Rule" id="MF_01153"/>
    </source>
</evidence>
<dbReference type="Gene3D" id="1.10.287.110">
    <property type="entry name" value="DnaJ domain"/>
    <property type="match status" value="1"/>
</dbReference>
<feature type="topological domain" description="Periplasmic" evidence="7">
    <location>
        <begin position="1"/>
        <end position="5"/>
    </location>
</feature>
<dbReference type="HAMAP" id="MF_01153">
    <property type="entry name" value="DjlA"/>
    <property type="match status" value="1"/>
</dbReference>
<evidence type="ECO:0000256" key="6">
    <source>
        <dbReference type="ARBA" id="ARBA00023186"/>
    </source>
</evidence>
<dbReference type="CDD" id="cd07316">
    <property type="entry name" value="terB_like_DjlA"/>
    <property type="match status" value="1"/>
</dbReference>
<evidence type="ECO:0000259" key="9">
    <source>
        <dbReference type="PROSITE" id="PS50076"/>
    </source>
</evidence>
<dbReference type="SUPFAM" id="SSF46565">
    <property type="entry name" value="Chaperone J-domain"/>
    <property type="match status" value="1"/>
</dbReference>
<comment type="subcellular location">
    <subcellularLocation>
        <location evidence="7">Cell inner membrane</location>
        <topology evidence="7">Single-pass type III membrane protein</topology>
    </subcellularLocation>
</comment>
<evidence type="ECO:0000256" key="2">
    <source>
        <dbReference type="ARBA" id="ARBA00022519"/>
    </source>
</evidence>
<evidence type="ECO:0000256" key="8">
    <source>
        <dbReference type="SAM" id="Phobius"/>
    </source>
</evidence>
<dbReference type="InterPro" id="IPR001623">
    <property type="entry name" value="DnaJ_domain"/>
</dbReference>
<keyword evidence="3 7" id="KW-0812">Transmembrane</keyword>
<dbReference type="AlphaFoldDB" id="A0AB74UDU7"/>
<gene>
    <name evidence="7 10" type="primary">djlA</name>
    <name evidence="10" type="ORF">ABV408_00755</name>
</gene>
<evidence type="ECO:0000313" key="10">
    <source>
        <dbReference type="EMBL" id="XCJ79739.1"/>
    </source>
</evidence>
<organism evidence="10">
    <name type="scientific">Salinicola endophyticus</name>
    <dbReference type="NCBI Taxonomy" id="1949083"/>
    <lineage>
        <taxon>Bacteria</taxon>
        <taxon>Pseudomonadati</taxon>
        <taxon>Pseudomonadota</taxon>
        <taxon>Gammaproteobacteria</taxon>
        <taxon>Oceanospirillales</taxon>
        <taxon>Halomonadaceae</taxon>
        <taxon>Salinicola</taxon>
    </lineage>
</organism>
<dbReference type="EMBL" id="CP159578">
    <property type="protein sequence ID" value="XCJ79739.1"/>
    <property type="molecule type" value="Genomic_DNA"/>
</dbReference>
<keyword evidence="6 7" id="KW-0143">Chaperone</keyword>
<comment type="domain">
    <text evidence="7">The transmembrane domain is a dimerization domain.</text>
</comment>
<dbReference type="Gene3D" id="1.10.3680.10">
    <property type="entry name" value="TerB-like"/>
    <property type="match status" value="1"/>
</dbReference>
<evidence type="ECO:0000256" key="3">
    <source>
        <dbReference type="ARBA" id="ARBA00022692"/>
    </source>
</evidence>
<keyword evidence="5 7" id="KW-0472">Membrane</keyword>
<dbReference type="InterPro" id="IPR050817">
    <property type="entry name" value="DjlA_DnaK_co-chaperone"/>
</dbReference>
<comment type="function">
    <text evidence="7">Regulatory DnaK co-chaperone. Direct interaction between DnaK and DjlA is needed for the induction of the wcaABCDE operon, involved in the synthesis of a colanic acid polysaccharide capsule, possibly through activation of the RcsB/RcsC phosphotransfer signaling pathway. The colanic acid capsule may help the bacterium survive conditions outside the host.</text>
</comment>
<dbReference type="InterPro" id="IPR029024">
    <property type="entry name" value="TerB-like"/>
</dbReference>
<dbReference type="InterPro" id="IPR036869">
    <property type="entry name" value="J_dom_sf"/>
</dbReference>
<dbReference type="Pfam" id="PF05099">
    <property type="entry name" value="TerB"/>
    <property type="match status" value="1"/>
</dbReference>
<keyword evidence="1 7" id="KW-1003">Cell membrane</keyword>
<dbReference type="SMART" id="SM00271">
    <property type="entry name" value="DnaJ"/>
    <property type="match status" value="1"/>
</dbReference>
<keyword evidence="2 7" id="KW-0997">Cell inner membrane</keyword>
<dbReference type="PANTHER" id="PTHR24074">
    <property type="entry name" value="CO-CHAPERONE PROTEIN DJLA"/>
    <property type="match status" value="1"/>
</dbReference>
<name>A0AB74UDU7_9GAMM</name>
<dbReference type="Pfam" id="PF00226">
    <property type="entry name" value="DnaJ"/>
    <property type="match status" value="1"/>
</dbReference>
<feature type="topological domain" description="Cytoplasmic" evidence="7">
    <location>
        <begin position="30"/>
        <end position="258"/>
    </location>
</feature>
<dbReference type="NCBIfam" id="NF006948">
    <property type="entry name" value="PRK09430.1"/>
    <property type="match status" value="1"/>
</dbReference>
<dbReference type="GO" id="GO:0051087">
    <property type="term" value="F:protein-folding chaperone binding"/>
    <property type="evidence" value="ECO:0007669"/>
    <property type="project" value="InterPro"/>
</dbReference>
<evidence type="ECO:0000256" key="4">
    <source>
        <dbReference type="ARBA" id="ARBA00022989"/>
    </source>
</evidence>
<sequence length="258" mass="28296">MSIAILIGAFIGYLAGKLPGLLIGAGIGWWISRKLRQSVVGRVVGIQHQFLESTFAVMGCICKADGHITHDEIRTAEMLFDRLHLSGEMRERAKAAFNRGKSPEFDLDAEVATIRRVTGGQRALLQVFLQVQLAAIAADGQMHEAEHTMLLRVARGLGFSEAEIQQIEAMLRGGPHQAGGSQASSGQSLEDAYRVLGISEEASDAEVKRAYRKLMSENHPDKLAGKGLPESMREMAKERTAEISNAYEVIRKQRESRA</sequence>
<protein>
    <recommendedName>
        <fullName evidence="7">Co-chaperone protein DjlA</fullName>
    </recommendedName>
</protein>
<dbReference type="RefSeq" id="WP_353980654.1">
    <property type="nucleotide sequence ID" value="NZ_CP159578.1"/>
</dbReference>
<accession>A0AB74UDU7</accession>
<evidence type="ECO:0000256" key="5">
    <source>
        <dbReference type="ARBA" id="ARBA00023136"/>
    </source>
</evidence>
<feature type="transmembrane region" description="Helical" evidence="8">
    <location>
        <begin position="6"/>
        <end position="32"/>
    </location>
</feature>
<evidence type="ECO:0000256" key="1">
    <source>
        <dbReference type="ARBA" id="ARBA00022475"/>
    </source>
</evidence>
<dbReference type="PROSITE" id="PS50076">
    <property type="entry name" value="DNAJ_2"/>
    <property type="match status" value="1"/>
</dbReference>
<proteinExistence type="inferred from homology"/>
<dbReference type="SUPFAM" id="SSF158682">
    <property type="entry name" value="TerB-like"/>
    <property type="match status" value="1"/>
</dbReference>
<feature type="domain" description="J" evidence="9">
    <location>
        <begin position="191"/>
        <end position="258"/>
    </location>
</feature>
<dbReference type="CDD" id="cd06257">
    <property type="entry name" value="DnaJ"/>
    <property type="match status" value="1"/>
</dbReference>
<dbReference type="InterPro" id="IPR007791">
    <property type="entry name" value="DjlA_N"/>
</dbReference>
<dbReference type="PRINTS" id="PR00625">
    <property type="entry name" value="JDOMAIN"/>
</dbReference>
<dbReference type="GO" id="GO:0005886">
    <property type="term" value="C:plasma membrane"/>
    <property type="evidence" value="ECO:0007669"/>
    <property type="project" value="UniProtKB-SubCell"/>
</dbReference>
<dbReference type="InterPro" id="IPR023749">
    <property type="entry name" value="DjlA"/>
</dbReference>
<keyword evidence="4 7" id="KW-1133">Transmembrane helix</keyword>